<dbReference type="EMBL" id="CALNXK010000130">
    <property type="protein sequence ID" value="CAH3164778.1"/>
    <property type="molecule type" value="Genomic_DNA"/>
</dbReference>
<comment type="caution">
    <text evidence="3">The sequence shown here is derived from an EMBL/GenBank/DDBJ whole genome shotgun (WGS) entry which is preliminary data.</text>
</comment>
<dbReference type="InterPro" id="IPR012020">
    <property type="entry name" value="ABHD4"/>
</dbReference>
<gene>
    <name evidence="3" type="ORF">PLOB_00006866</name>
</gene>
<dbReference type="InterPro" id="IPR029058">
    <property type="entry name" value="AB_hydrolase_fold"/>
</dbReference>
<dbReference type="PANTHER" id="PTHR10794:SF45">
    <property type="entry name" value="MONOACYLGLYCEROL LIPASE ABHD2"/>
    <property type="match status" value="1"/>
</dbReference>
<proteinExistence type="inferred from homology"/>
<keyword evidence="4" id="KW-1185">Reference proteome</keyword>
<evidence type="ECO:0000259" key="2">
    <source>
        <dbReference type="Pfam" id="PF00561"/>
    </source>
</evidence>
<evidence type="ECO:0000313" key="3">
    <source>
        <dbReference type="EMBL" id="CAH3164778.1"/>
    </source>
</evidence>
<organism evidence="3 4">
    <name type="scientific">Porites lobata</name>
    <dbReference type="NCBI Taxonomy" id="104759"/>
    <lineage>
        <taxon>Eukaryota</taxon>
        <taxon>Metazoa</taxon>
        <taxon>Cnidaria</taxon>
        <taxon>Anthozoa</taxon>
        <taxon>Hexacorallia</taxon>
        <taxon>Scleractinia</taxon>
        <taxon>Fungiina</taxon>
        <taxon>Poritidae</taxon>
        <taxon>Porites</taxon>
    </lineage>
</organism>
<accession>A0ABN8QHN7</accession>
<dbReference type="Pfam" id="PF00561">
    <property type="entry name" value="Abhydrolase_1"/>
    <property type="match status" value="1"/>
</dbReference>
<dbReference type="Gene3D" id="3.40.50.1820">
    <property type="entry name" value="alpha/beta hydrolase"/>
    <property type="match status" value="1"/>
</dbReference>
<dbReference type="SUPFAM" id="SSF53474">
    <property type="entry name" value="alpha/beta-Hydrolases"/>
    <property type="match status" value="1"/>
</dbReference>
<name>A0ABN8QHN7_9CNID</name>
<dbReference type="PANTHER" id="PTHR10794">
    <property type="entry name" value="ABHYDROLASE DOMAIN-CONTAINING PROTEIN"/>
    <property type="match status" value="1"/>
</dbReference>
<dbReference type="InterPro" id="IPR050960">
    <property type="entry name" value="AB_hydrolase_4_sf"/>
</dbReference>
<evidence type="ECO:0000313" key="4">
    <source>
        <dbReference type="Proteomes" id="UP001159405"/>
    </source>
</evidence>
<dbReference type="Proteomes" id="UP001159405">
    <property type="component" value="Unassembled WGS sequence"/>
</dbReference>
<dbReference type="PIRSF" id="PIRSF005211">
    <property type="entry name" value="Ab_hydro_YheT"/>
    <property type="match status" value="1"/>
</dbReference>
<evidence type="ECO:0000256" key="1">
    <source>
        <dbReference type="ARBA" id="ARBA00010884"/>
    </source>
</evidence>
<reference evidence="3 4" key="1">
    <citation type="submission" date="2022-05" db="EMBL/GenBank/DDBJ databases">
        <authorList>
            <consortium name="Genoscope - CEA"/>
            <person name="William W."/>
        </authorList>
    </citation>
    <scope>NUCLEOTIDE SEQUENCE [LARGE SCALE GENOMIC DNA]</scope>
</reference>
<feature type="domain" description="AB hydrolase-1" evidence="2">
    <location>
        <begin position="120"/>
        <end position="373"/>
    </location>
</feature>
<comment type="similarity">
    <text evidence="1">Belongs to the AB hydrolase superfamily. AB hydrolase 4 family.</text>
</comment>
<sequence length="418" mass="46713">MANLVVLAFAAVLLFIFCRILNLIDSPRVPKLFAPKSAFINEVLLSCPILFERYQPPVLWGKNGHLQTLMSALFGRKSCPILTGTLHRTQLADRTIVTYEIFEPDMSPSSVSNLDEQLTIVVVPGIANCTETKYVRTFTGYAMQHGFKVAVLNHLGAKKKESLSTPRIFTYGGTEELAAVVNHLTTVLNHKRLIGVGFSMGANILIKYLGEEAPRQECFECGISVCQGYDILRAKSLLQDWGGLRRFYNWGMTQTMKKVIDRHVKVLFHGPNFTSPMHKSSIHHVRSSSSLDELDDVFIKKMAGFNHLDEFYAVNSSCNYINQIKIPVLLLNALDDPLVPEELFVTPHNHVKCNESALFVVTYHGGHLGFYEGGVLDVSPLSWMDKALIQYIKAVIKVKRSSKDCSSSSERNDCVIAS</sequence>
<dbReference type="InterPro" id="IPR000073">
    <property type="entry name" value="AB_hydrolase_1"/>
</dbReference>
<protein>
    <recommendedName>
        <fullName evidence="2">AB hydrolase-1 domain-containing protein</fullName>
    </recommendedName>
</protein>